<feature type="compositionally biased region" description="Acidic residues" evidence="5">
    <location>
        <begin position="1237"/>
        <end position="1248"/>
    </location>
</feature>
<reference evidence="8" key="2">
    <citation type="journal article" date="2023" name="Microbiol Resour">
        <title>Decontamination and Annotation of the Draft Genome Sequence of the Oomycete Lagenidium giganteum ARSEF 373.</title>
        <authorList>
            <person name="Morgan W.R."/>
            <person name="Tartar A."/>
        </authorList>
    </citation>
    <scope>NUCLEOTIDE SEQUENCE</scope>
    <source>
        <strain evidence="8">ARSEF 373</strain>
    </source>
</reference>
<dbReference type="InterPro" id="IPR001683">
    <property type="entry name" value="PX_dom"/>
</dbReference>
<evidence type="ECO:0000259" key="6">
    <source>
        <dbReference type="PROSITE" id="PS50089"/>
    </source>
</evidence>
<keyword evidence="3" id="KW-0862">Zinc</keyword>
<keyword evidence="1" id="KW-0479">Metal-binding</keyword>
<gene>
    <name evidence="8" type="ORF">N0F65_011883</name>
</gene>
<dbReference type="GO" id="GO:0035091">
    <property type="term" value="F:phosphatidylinositol binding"/>
    <property type="evidence" value="ECO:0007669"/>
    <property type="project" value="InterPro"/>
</dbReference>
<dbReference type="SMART" id="SM00744">
    <property type="entry name" value="RINGv"/>
    <property type="match status" value="1"/>
</dbReference>
<feature type="domain" description="PX" evidence="7">
    <location>
        <begin position="26"/>
        <end position="178"/>
    </location>
</feature>
<dbReference type="InterPro" id="IPR011016">
    <property type="entry name" value="Znf_RING-CH"/>
</dbReference>
<feature type="compositionally biased region" description="Polar residues" evidence="5">
    <location>
        <begin position="1037"/>
        <end position="1047"/>
    </location>
</feature>
<accession>A0AAV2YJ56</accession>
<organism evidence="8 9">
    <name type="scientific">Lagenidium giganteum</name>
    <dbReference type="NCBI Taxonomy" id="4803"/>
    <lineage>
        <taxon>Eukaryota</taxon>
        <taxon>Sar</taxon>
        <taxon>Stramenopiles</taxon>
        <taxon>Oomycota</taxon>
        <taxon>Peronosporomycetes</taxon>
        <taxon>Pythiales</taxon>
        <taxon>Pythiaceae</taxon>
    </lineage>
</organism>
<dbReference type="InterPro" id="IPR001841">
    <property type="entry name" value="Znf_RING"/>
</dbReference>
<feature type="compositionally biased region" description="Acidic residues" evidence="5">
    <location>
        <begin position="968"/>
        <end position="979"/>
    </location>
</feature>
<dbReference type="GO" id="GO:0006511">
    <property type="term" value="P:ubiquitin-dependent protein catabolic process"/>
    <property type="evidence" value="ECO:0007669"/>
    <property type="project" value="TreeGrafter"/>
</dbReference>
<dbReference type="InterPro" id="IPR051826">
    <property type="entry name" value="E3_ubiquitin-ligase_domain"/>
</dbReference>
<evidence type="ECO:0000313" key="8">
    <source>
        <dbReference type="EMBL" id="DAZ93357.1"/>
    </source>
</evidence>
<dbReference type="PROSITE" id="PS50089">
    <property type="entry name" value="ZF_RING_2"/>
    <property type="match status" value="1"/>
</dbReference>
<comment type="caution">
    <text evidence="8">The sequence shown here is derived from an EMBL/GenBank/DDBJ whole genome shotgun (WGS) entry which is preliminary data.</text>
</comment>
<evidence type="ECO:0000256" key="4">
    <source>
        <dbReference type="PROSITE-ProRule" id="PRU00175"/>
    </source>
</evidence>
<evidence type="ECO:0000256" key="2">
    <source>
        <dbReference type="ARBA" id="ARBA00022771"/>
    </source>
</evidence>
<name>A0AAV2YJ56_9STRA</name>
<feature type="compositionally biased region" description="Basic and acidic residues" evidence="5">
    <location>
        <begin position="980"/>
        <end position="992"/>
    </location>
</feature>
<keyword evidence="9" id="KW-1185">Reference proteome</keyword>
<evidence type="ECO:0000313" key="9">
    <source>
        <dbReference type="Proteomes" id="UP001146120"/>
    </source>
</evidence>
<dbReference type="PROSITE" id="PS50195">
    <property type="entry name" value="PX"/>
    <property type="match status" value="1"/>
</dbReference>
<sequence>MRTRAPKAVIMSEIQSRRLQKAYENTKNSLNIDTQVCFAGLHTQTTMYHMDISFRSTRNKWSIAKRYSEFYRVRRTLQKFLKQYKSHAGHGDLSSPLKALDDALHASFPRRHLRYDTAAIIDERKPALEAFVQLLVKVISCIPMSESATAPATTSKDGEQMTILYQILRDFLEYPDKQIESETKLKLAVLSLEDVVVSSKSNILEDDEIMNECCSICLGEWNDEECVDMNVVKLPCAHVFHEECLMEWLHSNTHCPMCRTEPTVESGERHWRRGKEERRDHEADHVAAGMMTSELRHWMPQANLTMCGGVFERFAELGWQPFVDPAETYEFFLVSGIFKRAHIESNLDVVKQGSAQHLVQRNALFDVCLHSGLAHLIASYVRAEEKLHMLRDGTPFADAKAYLLKEPIAVQQWIRRSLENIERSMNAFLIRAELQKPQGAAGDIHSDNLRKLTGLRTVAIALVERLKEGSRHASRRSSLKLSVRTSGNDLEMTELSRLTSAGVRNLLELVHRIEAAALGCQCLLWLEEHRIASDADAYEAFYTRTRDLRAMFQDEYAQRYALGTKQDSSDEAPAAMLLIERVMHSAHLSVNDLNGEMPPTQAKSLVQLLRVASIQDEVLRYYGDEIEHEPIEAYFRVHVAVMMYFALDMAYVSQLARQEHSGEHITTKMVAVADSFAAHLNIREDMKLTLLALWLIENAVSVYTTSDEDVAVIYNCALKVLQQSGALHLHQKYDLEEDLLLAVVETLVHRGQSDVAWALWNTFGVRLSNDNGSVELALVIALELNMWQRALSIVRSRKRLDLLKTVFQCMTASDRLQEAVEGLTLQADEERIFRRFMMGGSTAALSESDLLSDESIRKVDLLVMYYALRTQFTDAWEVHHDHLALLRAAMSGDTQMSVELLQYPSIRVRKALLENLCTEPVVDPSKKPKGFSTVELGKLIARRDASEPSMATKSWEPVGGQDPAQEPTADEDVPMETTEENTKSNVESRDSTRAMPARATPQKMDTPSKSDYSPGIFSSRASQPRSSSAKKRKPTPGSASADQSGRNAPTPGSAVTPNRSTRGTVPIGSIDASPDSTVRGGVARNQSSESSARKIAQTLDFSSPASGPPKSAPVGVPPKSTWSFERRLSSTPVRSRFSFSSSTFGRSSLSTEELTLKPSEGATGLEAIGAVGAMDVDMGSSSSDSPAATPPAPNSAPSKSSKAFETPRRFQFMNEMPESRMPATASKATAPRATLEEPLEPEKIDDDFNTPLRTTTRSRRQEAASVPVRRNPRRTARTKY</sequence>
<feature type="compositionally biased region" description="Low complexity" evidence="5">
    <location>
        <begin position="1018"/>
        <end position="1027"/>
    </location>
</feature>
<dbReference type="Pfam" id="PF00787">
    <property type="entry name" value="PX"/>
    <property type="match status" value="1"/>
</dbReference>
<feature type="region of interest" description="Disordered" evidence="5">
    <location>
        <begin position="1175"/>
        <end position="1280"/>
    </location>
</feature>
<dbReference type="InterPro" id="IPR013083">
    <property type="entry name" value="Znf_RING/FYVE/PHD"/>
</dbReference>
<dbReference type="SUPFAM" id="SSF64268">
    <property type="entry name" value="PX domain"/>
    <property type="match status" value="1"/>
</dbReference>
<dbReference type="Proteomes" id="UP001146120">
    <property type="component" value="Unassembled WGS sequence"/>
</dbReference>
<dbReference type="Pfam" id="PF13639">
    <property type="entry name" value="zf-RING_2"/>
    <property type="match status" value="1"/>
</dbReference>
<evidence type="ECO:0000256" key="3">
    <source>
        <dbReference type="ARBA" id="ARBA00022833"/>
    </source>
</evidence>
<dbReference type="GO" id="GO:0008270">
    <property type="term" value="F:zinc ion binding"/>
    <property type="evidence" value="ECO:0007669"/>
    <property type="project" value="UniProtKB-KW"/>
</dbReference>
<feature type="compositionally biased region" description="Basic residues" evidence="5">
    <location>
        <begin position="1270"/>
        <end position="1280"/>
    </location>
</feature>
<keyword evidence="2 4" id="KW-0863">Zinc-finger</keyword>
<feature type="domain" description="RING-type" evidence="6">
    <location>
        <begin position="214"/>
        <end position="259"/>
    </location>
</feature>
<dbReference type="AlphaFoldDB" id="A0AAV2YJ56"/>
<dbReference type="EMBL" id="DAKRPA010000323">
    <property type="protein sequence ID" value="DAZ93357.1"/>
    <property type="molecule type" value="Genomic_DNA"/>
</dbReference>
<dbReference type="Gene3D" id="3.30.40.10">
    <property type="entry name" value="Zinc/RING finger domain, C3HC4 (zinc finger)"/>
    <property type="match status" value="1"/>
</dbReference>
<protein>
    <submittedName>
        <fullName evidence="8">Uncharacterized protein</fullName>
    </submittedName>
</protein>
<evidence type="ECO:0000256" key="5">
    <source>
        <dbReference type="SAM" id="MobiDB-lite"/>
    </source>
</evidence>
<feature type="region of interest" description="Disordered" evidence="5">
    <location>
        <begin position="942"/>
        <end position="1162"/>
    </location>
</feature>
<proteinExistence type="predicted"/>
<evidence type="ECO:0000259" key="7">
    <source>
        <dbReference type="PROSITE" id="PS50195"/>
    </source>
</evidence>
<dbReference type="GO" id="GO:0061630">
    <property type="term" value="F:ubiquitin protein ligase activity"/>
    <property type="evidence" value="ECO:0007669"/>
    <property type="project" value="TreeGrafter"/>
</dbReference>
<reference evidence="8" key="1">
    <citation type="submission" date="2022-11" db="EMBL/GenBank/DDBJ databases">
        <authorList>
            <person name="Morgan W.R."/>
            <person name="Tartar A."/>
        </authorList>
    </citation>
    <scope>NUCLEOTIDE SEQUENCE</scope>
    <source>
        <strain evidence="8">ARSEF 373</strain>
    </source>
</reference>
<dbReference type="SUPFAM" id="SSF57850">
    <property type="entry name" value="RING/U-box"/>
    <property type="match status" value="1"/>
</dbReference>
<dbReference type="PANTHER" id="PTHR22765">
    <property type="entry name" value="RING FINGER AND PROTEASE ASSOCIATED DOMAIN-CONTAINING"/>
    <property type="match status" value="1"/>
</dbReference>
<dbReference type="SMART" id="SM00184">
    <property type="entry name" value="RING"/>
    <property type="match status" value="1"/>
</dbReference>
<dbReference type="InterPro" id="IPR036871">
    <property type="entry name" value="PX_dom_sf"/>
</dbReference>
<feature type="compositionally biased region" description="Low complexity" evidence="5">
    <location>
        <begin position="1129"/>
        <end position="1151"/>
    </location>
</feature>
<feature type="compositionally biased region" description="Polar residues" evidence="5">
    <location>
        <begin position="1053"/>
        <end position="1063"/>
    </location>
</feature>
<evidence type="ECO:0000256" key="1">
    <source>
        <dbReference type="ARBA" id="ARBA00022723"/>
    </source>
</evidence>
<dbReference type="Gene3D" id="3.30.1520.10">
    <property type="entry name" value="Phox-like domain"/>
    <property type="match status" value="1"/>
</dbReference>